<dbReference type="NCBIfam" id="NF003921">
    <property type="entry name" value="PRK05443.2-2"/>
    <property type="match status" value="1"/>
</dbReference>
<dbReference type="Pfam" id="PF13090">
    <property type="entry name" value="PP_kinase_C"/>
    <property type="match status" value="1"/>
</dbReference>
<dbReference type="PIRSF" id="PIRSF015589">
    <property type="entry name" value="PP_kinase"/>
    <property type="match status" value="1"/>
</dbReference>
<dbReference type="EMBL" id="FZOY01000007">
    <property type="protein sequence ID" value="SNT19079.1"/>
    <property type="molecule type" value="Genomic_DNA"/>
</dbReference>
<dbReference type="Gene3D" id="1.20.58.310">
    <property type="entry name" value="Polyphosphate kinase N-terminal domain"/>
    <property type="match status" value="1"/>
</dbReference>
<evidence type="ECO:0000256" key="7">
    <source>
        <dbReference type="RuleBase" id="RU003800"/>
    </source>
</evidence>
<dbReference type="RefSeq" id="WP_089234417.1">
    <property type="nucleotide sequence ID" value="NZ_FZOY01000007.1"/>
</dbReference>
<proteinExistence type="inferred from homology"/>
<feature type="domain" description="Polyphosphate kinase C-terminal" evidence="12">
    <location>
        <begin position="346"/>
        <end position="511"/>
    </location>
</feature>
<keyword evidence="2 6" id="KW-0808">Transferase</keyword>
<evidence type="ECO:0000256" key="8">
    <source>
        <dbReference type="SAM" id="Coils"/>
    </source>
</evidence>
<dbReference type="InterPro" id="IPR041108">
    <property type="entry name" value="PP_kinase_C_1"/>
</dbReference>
<protein>
    <recommendedName>
        <fullName evidence="6 7">Polyphosphate kinase</fullName>
        <ecNumber evidence="6 7">2.7.4.1</ecNumber>
    </recommendedName>
    <alternativeName>
        <fullName evidence="6">ATP-polyphosphate phosphotransferase</fullName>
    </alternativeName>
    <alternativeName>
        <fullName evidence="6">Polyphosphoric acid kinase</fullName>
    </alternativeName>
</protein>
<evidence type="ECO:0000256" key="4">
    <source>
        <dbReference type="ARBA" id="ARBA00022777"/>
    </source>
</evidence>
<dbReference type="GO" id="GO:0009358">
    <property type="term" value="C:polyphosphate kinase complex"/>
    <property type="evidence" value="ECO:0007669"/>
    <property type="project" value="InterPro"/>
</dbReference>
<feature type="binding site" evidence="6">
    <location>
        <position position="607"/>
    </location>
    <ligand>
        <name>ATP</name>
        <dbReference type="ChEBI" id="CHEBI:30616"/>
    </ligand>
</feature>
<feature type="active site" description="Phosphohistidine intermediate" evidence="6">
    <location>
        <position position="450"/>
    </location>
</feature>
<comment type="catalytic activity">
    <reaction evidence="6 7">
        <text>[phosphate](n) + ATP = [phosphate](n+1) + ADP</text>
        <dbReference type="Rhea" id="RHEA:19573"/>
        <dbReference type="Rhea" id="RHEA-COMP:9859"/>
        <dbReference type="Rhea" id="RHEA-COMP:14280"/>
        <dbReference type="ChEBI" id="CHEBI:16838"/>
        <dbReference type="ChEBI" id="CHEBI:30616"/>
        <dbReference type="ChEBI" id="CHEBI:456216"/>
        <dbReference type="EC" id="2.7.4.1"/>
    </reaction>
</comment>
<dbReference type="HAMAP" id="MF_00347">
    <property type="entry name" value="Polyphosphate_kinase"/>
    <property type="match status" value="1"/>
</dbReference>
<dbReference type="GO" id="GO:0046872">
    <property type="term" value="F:metal ion binding"/>
    <property type="evidence" value="ECO:0007669"/>
    <property type="project" value="UniProtKB-KW"/>
</dbReference>
<reference evidence="13 14" key="1">
    <citation type="submission" date="2017-06" db="EMBL/GenBank/DDBJ databases">
        <authorList>
            <person name="Kim H.J."/>
            <person name="Triplett B.A."/>
        </authorList>
    </citation>
    <scope>NUCLEOTIDE SEQUENCE [LARGE SCALE GENOMIC DNA]</scope>
    <source>
        <strain evidence="13 14">DSM 29339</strain>
    </source>
</reference>
<evidence type="ECO:0000256" key="2">
    <source>
        <dbReference type="ARBA" id="ARBA00022679"/>
    </source>
</evidence>
<dbReference type="GO" id="GO:0005524">
    <property type="term" value="F:ATP binding"/>
    <property type="evidence" value="ECO:0007669"/>
    <property type="project" value="UniProtKB-KW"/>
</dbReference>
<dbReference type="SUPFAM" id="SSF56024">
    <property type="entry name" value="Phospholipase D/nuclease"/>
    <property type="match status" value="2"/>
</dbReference>
<evidence type="ECO:0000256" key="5">
    <source>
        <dbReference type="ARBA" id="ARBA00022840"/>
    </source>
</evidence>
<feature type="domain" description="Polyphosphate kinase middle" evidence="9">
    <location>
        <begin position="142"/>
        <end position="319"/>
    </location>
</feature>
<feature type="domain" description="Polyphosphate kinase C-terminal" evidence="11">
    <location>
        <begin position="518"/>
        <end position="684"/>
    </location>
</feature>
<comment type="PTM">
    <text evidence="6 7">An intermediate of this reaction is the autophosphorylated ppk in which a phosphate is covalently linked to a histidine residue through a N-P bond.</text>
</comment>
<dbReference type="InterPro" id="IPR036832">
    <property type="entry name" value="PPK_N_dom_sf"/>
</dbReference>
<feature type="binding site" evidence="6">
    <location>
        <position position="390"/>
    </location>
    <ligand>
        <name>Mg(2+)</name>
        <dbReference type="ChEBI" id="CHEBI:18420"/>
    </ligand>
</feature>
<evidence type="ECO:0000256" key="1">
    <source>
        <dbReference type="ARBA" id="ARBA00022553"/>
    </source>
</evidence>
<dbReference type="Gene3D" id="3.30.1840.10">
    <property type="entry name" value="Polyphosphate kinase middle domain"/>
    <property type="match status" value="1"/>
</dbReference>
<keyword evidence="14" id="KW-1185">Reference proteome</keyword>
<keyword evidence="4 6" id="KW-0418">Kinase</keyword>
<organism evidence="13 14">
    <name type="scientific">Tropicimonas sediminicola</name>
    <dbReference type="NCBI Taxonomy" id="1031541"/>
    <lineage>
        <taxon>Bacteria</taxon>
        <taxon>Pseudomonadati</taxon>
        <taxon>Pseudomonadota</taxon>
        <taxon>Alphaproteobacteria</taxon>
        <taxon>Rhodobacterales</taxon>
        <taxon>Roseobacteraceae</taxon>
        <taxon>Tropicimonas</taxon>
    </lineage>
</organism>
<gene>
    <name evidence="6" type="primary">ppk</name>
    <name evidence="13" type="ORF">SAMN05421757_107208</name>
</gene>
<dbReference type="Pfam" id="PF02503">
    <property type="entry name" value="PP_kinase"/>
    <property type="match status" value="1"/>
</dbReference>
<sequence>MTQADFLNAPFPEPVEIPAAHVTGPKRFFNRELSWVAFNWRVLEEATNPKVPLLERVRFVSISATNLDEFYTVRVAGLRELAREGHTIPAADGLTPAEQLSEINETARKLLQEQQATWNKLKRELEAEGIRILTLSKLTRDDKAFLQDYFLSQVFPVLSPLAIDPAHPFPFIPNTGFCLALQLIRESDGVSRQALLPIPAQIDRFVRLSSDPSEHRVLPLEDLLILHLGSLFPGYRLEGHCAFRVLRDSDLEVEEEAEDLVREFEVALKRRRRGEVIRMKLTAGAPERLRATIMEELAIGEEEVVEVKGLLGLADLKELVIDSRPDLLWPSYTPRVPERVQDHEGDMFAAIKQKDMLLHHPYETFDMVVRFLAQAANDPNVLAIKQTLYRTSKDSPIVAALCEAAEDGKSVTALVELKARFDEAANIRQSRKLERSGAHVVYGFTNYKTHAKISTVVRREGDRLVTYTHYGTGNYHPITAKIYTDLSFFTCDDALGRDATKVFNYLSGYAQPEVLENLAISPHSLKPRLLEMISREADFARAGKPAEIWAKMNSLIEPEVIDALYAASQAGVKINLVIRGICGLRPGIKGLSENIRVKSIVGRFLEHSRIVCFGNGAGLPNKRARVFISSADWMGRNLNRRVETLVETTNVTVKAQIVSQIMAANMADEAQSWVLNPDGTFTRHPIGEGDTGFSCHKFFLENPSLSGRGSAGAADVPELTHSKD</sequence>
<dbReference type="InterPro" id="IPR036830">
    <property type="entry name" value="PP_kinase_middle_dom_sf"/>
</dbReference>
<feature type="domain" description="Polyphosphate kinase N-terminal" evidence="10">
    <location>
        <begin position="28"/>
        <end position="133"/>
    </location>
</feature>
<dbReference type="InterPro" id="IPR025198">
    <property type="entry name" value="PPK_N_dom"/>
</dbReference>
<keyword evidence="1 6" id="KW-0597">Phosphoprotein</keyword>
<dbReference type="NCBIfam" id="TIGR03705">
    <property type="entry name" value="poly_P_kin"/>
    <property type="match status" value="1"/>
</dbReference>
<dbReference type="CDD" id="cd09165">
    <property type="entry name" value="PLDc_PaPPK1_C1_like"/>
    <property type="match status" value="1"/>
</dbReference>
<dbReference type="NCBIfam" id="NF003918">
    <property type="entry name" value="PRK05443.1-2"/>
    <property type="match status" value="1"/>
</dbReference>
<evidence type="ECO:0000256" key="3">
    <source>
        <dbReference type="ARBA" id="ARBA00022741"/>
    </source>
</evidence>
<evidence type="ECO:0000259" key="10">
    <source>
        <dbReference type="Pfam" id="PF13089"/>
    </source>
</evidence>
<dbReference type="CDD" id="cd09168">
    <property type="entry name" value="PLDc_PaPPK1_C2_like"/>
    <property type="match status" value="1"/>
</dbReference>
<keyword evidence="8" id="KW-0175">Coiled coil</keyword>
<dbReference type="NCBIfam" id="NF003919">
    <property type="entry name" value="PRK05443.1-4"/>
    <property type="match status" value="1"/>
</dbReference>
<keyword evidence="6" id="KW-0460">Magnesium</keyword>
<evidence type="ECO:0000259" key="11">
    <source>
        <dbReference type="Pfam" id="PF13090"/>
    </source>
</evidence>
<evidence type="ECO:0000256" key="6">
    <source>
        <dbReference type="HAMAP-Rule" id="MF_00347"/>
    </source>
</evidence>
<feature type="binding site" evidence="6">
    <location>
        <position position="420"/>
    </location>
    <ligand>
        <name>Mg(2+)</name>
        <dbReference type="ChEBI" id="CHEBI:18420"/>
    </ligand>
</feature>
<comment type="cofactor">
    <cofactor evidence="6">
        <name>Mg(2+)</name>
        <dbReference type="ChEBI" id="CHEBI:18420"/>
    </cofactor>
</comment>
<dbReference type="Gene3D" id="3.30.870.10">
    <property type="entry name" value="Endonuclease Chain A"/>
    <property type="match status" value="2"/>
</dbReference>
<keyword evidence="3 6" id="KW-0547">Nucleotide-binding</keyword>
<dbReference type="Pfam" id="PF17941">
    <property type="entry name" value="PP_kinase_C_1"/>
    <property type="match status" value="1"/>
</dbReference>
<keyword evidence="5 6" id="KW-0067">ATP-binding</keyword>
<dbReference type="InterPro" id="IPR025200">
    <property type="entry name" value="PPK_C_dom2"/>
</dbReference>
<feature type="binding site" evidence="6">
    <location>
        <position position="66"/>
    </location>
    <ligand>
        <name>ATP</name>
        <dbReference type="ChEBI" id="CHEBI:30616"/>
    </ligand>
</feature>
<dbReference type="PANTHER" id="PTHR30218:SF0">
    <property type="entry name" value="POLYPHOSPHATE KINASE"/>
    <property type="match status" value="1"/>
</dbReference>
<accession>A0A239KNE5</accession>
<dbReference type="GO" id="GO:0006799">
    <property type="term" value="P:polyphosphate biosynthetic process"/>
    <property type="evidence" value="ECO:0007669"/>
    <property type="project" value="UniProtKB-UniRule"/>
</dbReference>
<keyword evidence="6" id="KW-0479">Metal-binding</keyword>
<name>A0A239KNE5_9RHOB</name>
<dbReference type="SUPFAM" id="SSF140356">
    <property type="entry name" value="PPK N-terminal domain-like"/>
    <property type="match status" value="1"/>
</dbReference>
<feature type="binding site" evidence="6">
    <location>
        <position position="483"/>
    </location>
    <ligand>
        <name>ATP</name>
        <dbReference type="ChEBI" id="CHEBI:30616"/>
    </ligand>
</feature>
<dbReference type="InterPro" id="IPR003414">
    <property type="entry name" value="PP_kinase"/>
</dbReference>
<evidence type="ECO:0000313" key="13">
    <source>
        <dbReference type="EMBL" id="SNT19079.1"/>
    </source>
</evidence>
<comment type="function">
    <text evidence="6 7">Catalyzes the reversible transfer of the terminal phosphate of ATP to form a long-chain polyphosphate (polyP).</text>
</comment>
<dbReference type="PANTHER" id="PTHR30218">
    <property type="entry name" value="POLYPHOSPHATE KINASE"/>
    <property type="match status" value="1"/>
</dbReference>
<dbReference type="OrthoDB" id="9761456at2"/>
<evidence type="ECO:0000259" key="9">
    <source>
        <dbReference type="Pfam" id="PF02503"/>
    </source>
</evidence>
<feature type="binding site" evidence="6">
    <location>
        <position position="579"/>
    </location>
    <ligand>
        <name>ATP</name>
        <dbReference type="ChEBI" id="CHEBI:30616"/>
    </ligand>
</feature>
<dbReference type="NCBIfam" id="NF003917">
    <property type="entry name" value="PRK05443.1-1"/>
    <property type="match status" value="1"/>
</dbReference>
<dbReference type="GO" id="GO:0008976">
    <property type="term" value="F:polyphosphate kinase activity"/>
    <property type="evidence" value="ECO:0007669"/>
    <property type="project" value="UniProtKB-UniRule"/>
</dbReference>
<dbReference type="Proteomes" id="UP000198426">
    <property type="component" value="Unassembled WGS sequence"/>
</dbReference>
<feature type="coiled-coil region" evidence="8">
    <location>
        <begin position="97"/>
        <end position="128"/>
    </location>
</feature>
<dbReference type="AlphaFoldDB" id="A0A239KNE5"/>
<comment type="similarity">
    <text evidence="6 7">Belongs to the polyphosphate kinase 1 (PPK1) family.</text>
</comment>
<dbReference type="EC" id="2.7.4.1" evidence="6 7"/>
<evidence type="ECO:0000313" key="14">
    <source>
        <dbReference type="Proteomes" id="UP000198426"/>
    </source>
</evidence>
<evidence type="ECO:0000259" key="12">
    <source>
        <dbReference type="Pfam" id="PF17941"/>
    </source>
</evidence>
<dbReference type="SUPFAM" id="SSF143724">
    <property type="entry name" value="PHP14-like"/>
    <property type="match status" value="1"/>
</dbReference>
<dbReference type="Pfam" id="PF13089">
    <property type="entry name" value="PP_kinase_N"/>
    <property type="match status" value="1"/>
</dbReference>
<dbReference type="InterPro" id="IPR024953">
    <property type="entry name" value="PP_kinase_middle"/>
</dbReference>